<keyword evidence="1" id="KW-1015">Disulfide bond</keyword>
<evidence type="ECO:0000256" key="2">
    <source>
        <dbReference type="SAM" id="SignalP"/>
    </source>
</evidence>
<protein>
    <recommendedName>
        <fullName evidence="3">F5/8 type C domain-containing protein</fullName>
    </recommendedName>
</protein>
<dbReference type="InterPro" id="IPR000421">
    <property type="entry name" value="FA58C"/>
</dbReference>
<keyword evidence="5" id="KW-1185">Reference proteome</keyword>
<feature type="signal peptide" evidence="2">
    <location>
        <begin position="1"/>
        <end position="25"/>
    </location>
</feature>
<dbReference type="PROSITE" id="PS50022">
    <property type="entry name" value="FA58C_3"/>
    <property type="match status" value="1"/>
</dbReference>
<dbReference type="SMART" id="SM00231">
    <property type="entry name" value="FA58C"/>
    <property type="match status" value="1"/>
</dbReference>
<dbReference type="STRING" id="1676925.ENSPKIP00000002764"/>
<dbReference type="CDD" id="cd00057">
    <property type="entry name" value="FA58C"/>
    <property type="match status" value="1"/>
</dbReference>
<dbReference type="GO" id="GO:0005886">
    <property type="term" value="C:plasma membrane"/>
    <property type="evidence" value="ECO:0007669"/>
    <property type="project" value="TreeGrafter"/>
</dbReference>
<proteinExistence type="predicted"/>
<dbReference type="Proteomes" id="UP000261540">
    <property type="component" value="Unplaced"/>
</dbReference>
<sequence>HPYSSENALGLLAVKLLHWLVRSFADDLMHKLSPPSSLSLAGCYGTLGLESGVVRSSQITGSSVWEWSDENGQPSVWQPSGARLKRPGLPWAAAHSDQHQWLQVDLKKRKRITGEKKEEQCSGVGAEEARNDVTPELTVGFLIFQGNINYLHEVRNNFIPPVEARYVRVSPTQWHQRIALKMELLGCQPPTCEFPAFATFGYSTKPDFPVSWIT</sequence>
<organism evidence="4 5">
    <name type="scientific">Paramormyrops kingsleyae</name>
    <dbReference type="NCBI Taxonomy" id="1676925"/>
    <lineage>
        <taxon>Eukaryota</taxon>
        <taxon>Metazoa</taxon>
        <taxon>Chordata</taxon>
        <taxon>Craniata</taxon>
        <taxon>Vertebrata</taxon>
        <taxon>Euteleostomi</taxon>
        <taxon>Actinopterygii</taxon>
        <taxon>Neopterygii</taxon>
        <taxon>Teleostei</taxon>
        <taxon>Osteoglossocephala</taxon>
        <taxon>Osteoglossomorpha</taxon>
        <taxon>Osteoglossiformes</taxon>
        <taxon>Mormyridae</taxon>
        <taxon>Paramormyrops</taxon>
    </lineage>
</organism>
<feature type="chain" id="PRO_5017384685" description="F5/8 type C domain-containing protein" evidence="2">
    <location>
        <begin position="26"/>
        <end position="214"/>
    </location>
</feature>
<dbReference type="Gene3D" id="2.60.120.260">
    <property type="entry name" value="Galactose-binding domain-like"/>
    <property type="match status" value="2"/>
</dbReference>
<evidence type="ECO:0000256" key="1">
    <source>
        <dbReference type="ARBA" id="ARBA00023157"/>
    </source>
</evidence>
<dbReference type="SUPFAM" id="SSF49785">
    <property type="entry name" value="Galactose-binding domain-like"/>
    <property type="match status" value="1"/>
</dbReference>
<keyword evidence="2" id="KW-0732">Signal</keyword>
<dbReference type="AlphaFoldDB" id="A0A3B3QAG5"/>
<dbReference type="PANTHER" id="PTHR46806:SF3">
    <property type="entry name" value="DISCOIDIN, CUB AND LCCL DOMAIN-CONTAINING PROTEIN 2"/>
    <property type="match status" value="1"/>
</dbReference>
<dbReference type="Ensembl" id="ENSPKIT00000026716.1">
    <property type="protein sequence ID" value="ENSPKIP00000002764.1"/>
    <property type="gene ID" value="ENSPKIG00000020515.1"/>
</dbReference>
<reference evidence="4" key="1">
    <citation type="submission" date="2025-08" db="UniProtKB">
        <authorList>
            <consortium name="Ensembl"/>
        </authorList>
    </citation>
    <scope>IDENTIFICATION</scope>
</reference>
<evidence type="ECO:0000259" key="3">
    <source>
        <dbReference type="PROSITE" id="PS50022"/>
    </source>
</evidence>
<dbReference type="GeneTree" id="ENSGT00940000158147"/>
<dbReference type="InterPro" id="IPR050633">
    <property type="entry name" value="Neuropilin_MCO_CoagFactor"/>
</dbReference>
<reference evidence="4" key="2">
    <citation type="submission" date="2025-09" db="UniProtKB">
        <authorList>
            <consortium name="Ensembl"/>
        </authorList>
    </citation>
    <scope>IDENTIFICATION</scope>
</reference>
<evidence type="ECO:0000313" key="4">
    <source>
        <dbReference type="Ensembl" id="ENSPKIP00000002764.1"/>
    </source>
</evidence>
<evidence type="ECO:0000313" key="5">
    <source>
        <dbReference type="Proteomes" id="UP000261540"/>
    </source>
</evidence>
<name>A0A3B3QAG5_9TELE</name>
<dbReference type="InterPro" id="IPR008979">
    <property type="entry name" value="Galactose-bd-like_sf"/>
</dbReference>
<accession>A0A3B3QAG5</accession>
<dbReference type="PANTHER" id="PTHR46806">
    <property type="entry name" value="F5/8 TYPE C DOMAIN-CONTAINING PROTEIN"/>
    <property type="match status" value="1"/>
</dbReference>
<dbReference type="GO" id="GO:0038023">
    <property type="term" value="F:signaling receptor activity"/>
    <property type="evidence" value="ECO:0007669"/>
    <property type="project" value="TreeGrafter"/>
</dbReference>
<feature type="domain" description="F5/8 type C" evidence="3">
    <location>
        <begin position="43"/>
        <end position="187"/>
    </location>
</feature>
<dbReference type="GO" id="GO:0042060">
    <property type="term" value="P:wound healing"/>
    <property type="evidence" value="ECO:0007669"/>
    <property type="project" value="TreeGrafter"/>
</dbReference>